<dbReference type="Pfam" id="PF03171">
    <property type="entry name" value="2OG-FeII_Oxy"/>
    <property type="match status" value="1"/>
</dbReference>
<sequence>MAISPEPMSRNSIDFRAPPPSPIASGRRSTVTNDDIFTEFLHHSLRVPDLALPDKSFPRQHFIESPPVIDFLSLDSKESDSIQKILVSLSGIGCFQLVNHGIPQETFGAALAAAAGLFHHVPPEQKAVVTRSLERLYGFEEGHGEEGEIDELSEEFVWSCRDEDLKLRMEGIWPVGYSNFSEKMETLLLEIEKVAEKILPALWENFLRKSVFGNDMILQQQLGSGSDSVCCVYKHRRNVPAGRWYDVIRMLMRGTDFSHTLCLHICDGSSEFQVYSKKGWISFSPEKGALIITVGDQIQALSGGHYKHVIGRPIFKDEKEDCISMTFLCSPPNSSTSSYSKTSRQKRAISLSQQALVALILTFIYQFFVYIYKKF</sequence>
<proteinExistence type="predicted"/>
<keyword evidence="2" id="KW-0408">Iron</keyword>
<evidence type="ECO:0000313" key="5">
    <source>
        <dbReference type="Proteomes" id="UP000235220"/>
    </source>
</evidence>
<dbReference type="KEGG" id="jre:109007833"/>
<dbReference type="GO" id="GO:0046872">
    <property type="term" value="F:metal ion binding"/>
    <property type="evidence" value="ECO:0007669"/>
    <property type="project" value="UniProtKB-KW"/>
</dbReference>
<feature type="domain" description="Isopenicillin N synthase-like Fe(2+) 2OG dioxygenase" evidence="3">
    <location>
        <begin position="260"/>
        <end position="331"/>
    </location>
</feature>
<evidence type="ECO:0000256" key="1">
    <source>
        <dbReference type="ARBA" id="ARBA00022723"/>
    </source>
</evidence>
<dbReference type="Proteomes" id="UP000235220">
    <property type="component" value="Chromosome 12"/>
</dbReference>
<dbReference type="Gene3D" id="2.60.120.330">
    <property type="entry name" value="B-lactam Antibiotic, Isopenicillin N Synthase, Chain"/>
    <property type="match status" value="1"/>
</dbReference>
<dbReference type="GeneID" id="109007833"/>
<gene>
    <name evidence="6" type="primary">LOC109007833</name>
</gene>
<dbReference type="SUPFAM" id="SSF51197">
    <property type="entry name" value="Clavaminate synthase-like"/>
    <property type="match status" value="1"/>
</dbReference>
<dbReference type="PANTHER" id="PTHR34945:SF8">
    <property type="entry name" value="DOWNSTREAM TARGET OF AGL15-4"/>
    <property type="match status" value="1"/>
</dbReference>
<dbReference type="RefSeq" id="XP_018843230.1">
    <property type="nucleotide sequence ID" value="XM_018987685.2"/>
</dbReference>
<feature type="domain" description="Non-haem dioxygenase N-terminal" evidence="4">
    <location>
        <begin position="67"/>
        <end position="164"/>
    </location>
</feature>
<dbReference type="FunCoup" id="A0A2I4GH52">
    <property type="interactions" value="576"/>
</dbReference>
<dbReference type="Pfam" id="PF14226">
    <property type="entry name" value="DIOX_N"/>
    <property type="match status" value="1"/>
</dbReference>
<dbReference type="AlphaFoldDB" id="A0A2I4GH52"/>
<dbReference type="Gramene" id="Jr12_18680_p1">
    <property type="protein sequence ID" value="cds.Jr12_18680_p1"/>
    <property type="gene ID" value="Jr12_18680"/>
</dbReference>
<evidence type="ECO:0000259" key="3">
    <source>
        <dbReference type="Pfam" id="PF03171"/>
    </source>
</evidence>
<reference evidence="6" key="1">
    <citation type="submission" date="2025-08" db="UniProtKB">
        <authorList>
            <consortium name="RefSeq"/>
        </authorList>
    </citation>
    <scope>IDENTIFICATION</scope>
    <source>
        <tissue evidence="6">Leaves</tissue>
    </source>
</reference>
<name>A0A2I4GH52_JUGRE</name>
<dbReference type="InterPro" id="IPR044861">
    <property type="entry name" value="IPNS-like_FE2OG_OXY"/>
</dbReference>
<dbReference type="STRING" id="51240.A0A2I4GH52"/>
<accession>A0A2I4GH52</accession>
<evidence type="ECO:0000256" key="2">
    <source>
        <dbReference type="ARBA" id="ARBA00023004"/>
    </source>
</evidence>
<evidence type="ECO:0000259" key="4">
    <source>
        <dbReference type="Pfam" id="PF14226"/>
    </source>
</evidence>
<evidence type="ECO:0000313" key="6">
    <source>
        <dbReference type="RefSeq" id="XP_018843230.1"/>
    </source>
</evidence>
<dbReference type="InterPro" id="IPR027443">
    <property type="entry name" value="IPNS-like_sf"/>
</dbReference>
<organism evidence="5 6">
    <name type="scientific">Juglans regia</name>
    <name type="common">English walnut</name>
    <dbReference type="NCBI Taxonomy" id="51240"/>
    <lineage>
        <taxon>Eukaryota</taxon>
        <taxon>Viridiplantae</taxon>
        <taxon>Streptophyta</taxon>
        <taxon>Embryophyta</taxon>
        <taxon>Tracheophyta</taxon>
        <taxon>Spermatophyta</taxon>
        <taxon>Magnoliopsida</taxon>
        <taxon>eudicotyledons</taxon>
        <taxon>Gunneridae</taxon>
        <taxon>Pentapetalae</taxon>
        <taxon>rosids</taxon>
        <taxon>fabids</taxon>
        <taxon>Fagales</taxon>
        <taxon>Juglandaceae</taxon>
        <taxon>Juglans</taxon>
    </lineage>
</organism>
<protein>
    <submittedName>
        <fullName evidence="6">1-aminocyclopropane-1-carboxylate oxidase-like</fullName>
    </submittedName>
</protein>
<dbReference type="PANTHER" id="PTHR34945">
    <property type="entry name" value="2-OXOGLUTARATE (2OG) AND FE(II)-DEPENDENT OXYGENASE SUPERFAMILY PROTEIN"/>
    <property type="match status" value="1"/>
</dbReference>
<keyword evidence="1" id="KW-0479">Metal-binding</keyword>
<dbReference type="OrthoDB" id="1928184at2759"/>
<keyword evidence="5" id="KW-1185">Reference proteome</keyword>
<dbReference type="InterPro" id="IPR026992">
    <property type="entry name" value="DIOX_N"/>
</dbReference>